<feature type="domain" description="Glycosyl hydrolase family 36 C-terminal" evidence="9">
    <location>
        <begin position="651"/>
        <end position="739"/>
    </location>
</feature>
<feature type="binding site" evidence="8">
    <location>
        <begin position="477"/>
        <end position="481"/>
    </location>
    <ligand>
        <name>substrate</name>
    </ligand>
</feature>
<feature type="active site" description="Nucleophile" evidence="7">
    <location>
        <position position="479"/>
    </location>
</feature>
<feature type="active site" description="Proton donor" evidence="7">
    <location>
        <position position="549"/>
    </location>
</feature>
<dbReference type="Gene3D" id="2.60.40.1180">
    <property type="entry name" value="Golgi alpha-mannosidase II"/>
    <property type="match status" value="1"/>
</dbReference>
<keyword evidence="12" id="KW-1185">Reference proteome</keyword>
<evidence type="ECO:0000256" key="1">
    <source>
        <dbReference type="ARBA" id="ARBA00001255"/>
    </source>
</evidence>
<evidence type="ECO:0000256" key="5">
    <source>
        <dbReference type="ARBA" id="ARBA00023295"/>
    </source>
</evidence>
<dbReference type="OrthoDB" id="9758822at2"/>
<feature type="binding site" evidence="8">
    <location>
        <position position="200"/>
    </location>
    <ligand>
        <name>substrate</name>
    </ligand>
</feature>
<evidence type="ECO:0000259" key="10">
    <source>
        <dbReference type="Pfam" id="PF16875"/>
    </source>
</evidence>
<accession>A0A7X2IXD4</accession>
<gene>
    <name evidence="11" type="ORF">GJU40_05095</name>
</gene>
<feature type="binding site" evidence="8">
    <location>
        <position position="549"/>
    </location>
    <ligand>
        <name>substrate</name>
    </ligand>
</feature>
<dbReference type="Gene3D" id="3.20.20.70">
    <property type="entry name" value="Aldolase class I"/>
    <property type="match status" value="1"/>
</dbReference>
<evidence type="ECO:0000256" key="8">
    <source>
        <dbReference type="PIRSR" id="PIRSR005536-2"/>
    </source>
</evidence>
<dbReference type="SUPFAM" id="SSF51445">
    <property type="entry name" value="(Trans)glycosidases"/>
    <property type="match status" value="1"/>
</dbReference>
<evidence type="ECO:0000256" key="2">
    <source>
        <dbReference type="ARBA" id="ARBA00006202"/>
    </source>
</evidence>
<evidence type="ECO:0000256" key="6">
    <source>
        <dbReference type="PIRNR" id="PIRNR005536"/>
    </source>
</evidence>
<dbReference type="InterPro" id="IPR050985">
    <property type="entry name" value="Alpha-glycosidase_related"/>
</dbReference>
<name>A0A7X2IXD4_9BACI</name>
<dbReference type="InterPro" id="IPR017853">
    <property type="entry name" value="GH"/>
</dbReference>
<evidence type="ECO:0000256" key="7">
    <source>
        <dbReference type="PIRSR" id="PIRSR005536-1"/>
    </source>
</evidence>
<evidence type="ECO:0000256" key="4">
    <source>
        <dbReference type="ARBA" id="ARBA00022801"/>
    </source>
</evidence>
<dbReference type="AlphaFoldDB" id="A0A7X2IXD4"/>
<dbReference type="PIRSF" id="PIRSF005536">
    <property type="entry name" value="Agal"/>
    <property type="match status" value="1"/>
</dbReference>
<feature type="binding site" evidence="8">
    <location>
        <position position="444"/>
    </location>
    <ligand>
        <name>substrate</name>
    </ligand>
</feature>
<evidence type="ECO:0000259" key="9">
    <source>
        <dbReference type="Pfam" id="PF16874"/>
    </source>
</evidence>
<organism evidence="11 12">
    <name type="scientific">Metabacillus lacus</name>
    <dbReference type="NCBI Taxonomy" id="1983721"/>
    <lineage>
        <taxon>Bacteria</taxon>
        <taxon>Bacillati</taxon>
        <taxon>Bacillota</taxon>
        <taxon>Bacilli</taxon>
        <taxon>Bacillales</taxon>
        <taxon>Bacillaceae</taxon>
        <taxon>Metabacillus</taxon>
    </lineage>
</organism>
<comment type="caution">
    <text evidence="11">The sequence shown here is derived from an EMBL/GenBank/DDBJ whole genome shotgun (WGS) entry which is preliminary data.</text>
</comment>
<dbReference type="InterPro" id="IPR013785">
    <property type="entry name" value="Aldolase_TIM"/>
</dbReference>
<dbReference type="InterPro" id="IPR002252">
    <property type="entry name" value="Glyco_hydro_36"/>
</dbReference>
<dbReference type="PRINTS" id="PR00743">
    <property type="entry name" value="GLHYDRLASE36"/>
</dbReference>
<reference evidence="11 12" key="1">
    <citation type="submission" date="2019-11" db="EMBL/GenBank/DDBJ databases">
        <title>Bacillus lacus genome.</title>
        <authorList>
            <person name="Allen C.J."/>
            <person name="Newman J.D."/>
        </authorList>
    </citation>
    <scope>NUCLEOTIDE SEQUENCE [LARGE SCALE GENOMIC DNA]</scope>
    <source>
        <strain evidence="11 12">KCTC 33946</strain>
    </source>
</reference>
<dbReference type="GO" id="GO:0016052">
    <property type="term" value="P:carbohydrate catabolic process"/>
    <property type="evidence" value="ECO:0007669"/>
    <property type="project" value="InterPro"/>
</dbReference>
<dbReference type="InterPro" id="IPR031705">
    <property type="entry name" value="Glyco_hydro_36_C"/>
</dbReference>
<dbReference type="InterPro" id="IPR031704">
    <property type="entry name" value="Glyco_hydro_36_N"/>
</dbReference>
<proteinExistence type="inferred from homology"/>
<dbReference type="PANTHER" id="PTHR43053:SF3">
    <property type="entry name" value="ALPHA-GALACTOSIDASE C-RELATED"/>
    <property type="match status" value="1"/>
</dbReference>
<dbReference type="PROSITE" id="PS00512">
    <property type="entry name" value="ALPHA_GALACTOSIDASE"/>
    <property type="match status" value="1"/>
</dbReference>
<dbReference type="FunFam" id="3.20.20.70:FF:000118">
    <property type="entry name" value="Alpha-galactosidase"/>
    <property type="match status" value="1"/>
</dbReference>
<dbReference type="Pfam" id="PF16875">
    <property type="entry name" value="Glyco_hydro_36N"/>
    <property type="match status" value="1"/>
</dbReference>
<dbReference type="InterPro" id="IPR000111">
    <property type="entry name" value="Glyco_hydro_27/36_CS"/>
</dbReference>
<dbReference type="Pfam" id="PF02065">
    <property type="entry name" value="Melibiase"/>
    <property type="match status" value="1"/>
</dbReference>
<sequence length="742" mass="85313">MAIYYNKLTREFHLQSKGVSYIFTIMKNEQLGHLYFGKEIRHRESFTHMFRTQQKAATSCVYEGDGEFSLDYLKQEYPSYGTTDYREPAFQISQENGSRITDFRYKSHSITSGKPRLKGLPATYTEGAEEAETLEIILYDSVIRAELILSYTVFRDHPAIARNARFTNCSSSSLKLTRALSMSVDLFDADFEMLQLSGSWSRERHLYTSPLRPGIQSITSTRGTSSSQQNPFLALKRPAATEHEGEVYGFSLVYSGNFLAQTEVDHYQVPRVSLGINPFDFSWLLEEGETFQTPEAVMVYSDQGLNGMSSAYHRLYQQRLARGHWRDKERPVLINNWEGTYFDFYEEKIVEMAVEAKKLGIELFVLDDGWFGKRDDDHTSLGDWFADKRKLPNGVKGLAEKVTELGLQFGLWFEPEMVSKISDLYEKHPDWIIHVPERARSHGRNQYVLDYSRSDVVNFIYEKMAAILKDAPISYVKWDMNRYMTEIGSEKLPAERQSEVAHRYILGVYDLYERLTTAFPDVLFESCASGGSRFDPGMLYYAPQAWTSDNTDAVERLKIQYGSSMVYPLSSIGAHVSAVPNHQVKRWTSLQNRGDAAIFGVFGYELDVTEMTEQEKEEVRNQISYYKENRSLLQYGTFYRLKSPFQGDYNETAWMVVSNDQKEALAGFYQVLARPNPGFKKLQLKGLHADLQYTISGREGTFYGDELMHYGIFLQNENSGADPHYQGKQGDFRSAIFKLKAK</sequence>
<feature type="binding site" evidence="8">
    <location>
        <position position="527"/>
    </location>
    <ligand>
        <name>substrate</name>
    </ligand>
</feature>
<dbReference type="Gene3D" id="2.70.98.60">
    <property type="entry name" value="alpha-galactosidase from lactobacil brevis"/>
    <property type="match status" value="1"/>
</dbReference>
<feature type="domain" description="Glycosyl hydrolase family 36 N-terminal" evidence="10">
    <location>
        <begin position="30"/>
        <end position="286"/>
    </location>
</feature>
<dbReference type="InterPro" id="IPR038417">
    <property type="entry name" value="Alpga-gal_N_sf"/>
</dbReference>
<comment type="similarity">
    <text evidence="2">Belongs to the glycosyl hydrolase 36 family.</text>
</comment>
<dbReference type="EC" id="3.2.1.22" evidence="3 6"/>
<evidence type="ECO:0000313" key="12">
    <source>
        <dbReference type="Proteomes" id="UP000448867"/>
    </source>
</evidence>
<dbReference type="InterPro" id="IPR013780">
    <property type="entry name" value="Glyco_hydro_b"/>
</dbReference>
<protein>
    <recommendedName>
        <fullName evidence="3 6">Alpha-galactosidase</fullName>
        <ecNumber evidence="3 6">3.2.1.22</ecNumber>
    </recommendedName>
</protein>
<dbReference type="RefSeq" id="WP_154306680.1">
    <property type="nucleotide sequence ID" value="NZ_WKKI01000005.1"/>
</dbReference>
<comment type="catalytic activity">
    <reaction evidence="1 6">
        <text>Hydrolysis of terminal, non-reducing alpha-D-galactose residues in alpha-D-galactosides, including galactose oligosaccharides, galactomannans and galactolipids.</text>
        <dbReference type="EC" id="3.2.1.22"/>
    </reaction>
</comment>
<feature type="binding site" evidence="8">
    <location>
        <begin position="367"/>
        <end position="368"/>
    </location>
    <ligand>
        <name>substrate</name>
    </ligand>
</feature>
<dbReference type="GO" id="GO:0004557">
    <property type="term" value="F:alpha-galactosidase activity"/>
    <property type="evidence" value="ECO:0007669"/>
    <property type="project" value="UniProtKB-UniRule"/>
</dbReference>
<evidence type="ECO:0000313" key="11">
    <source>
        <dbReference type="EMBL" id="MRX71551.1"/>
    </source>
</evidence>
<dbReference type="PANTHER" id="PTHR43053">
    <property type="entry name" value="GLYCOSIDASE FAMILY 31"/>
    <property type="match status" value="1"/>
</dbReference>
<dbReference type="EMBL" id="WKKI01000005">
    <property type="protein sequence ID" value="MRX71551.1"/>
    <property type="molecule type" value="Genomic_DNA"/>
</dbReference>
<dbReference type="Proteomes" id="UP000448867">
    <property type="component" value="Unassembled WGS sequence"/>
</dbReference>
<evidence type="ECO:0000256" key="3">
    <source>
        <dbReference type="ARBA" id="ARBA00012755"/>
    </source>
</evidence>
<keyword evidence="4 6" id="KW-0378">Hydrolase</keyword>
<dbReference type="Pfam" id="PF16874">
    <property type="entry name" value="Glyco_hydro_36C"/>
    <property type="match status" value="1"/>
</dbReference>
<dbReference type="CDD" id="cd14791">
    <property type="entry name" value="GH36"/>
    <property type="match status" value="1"/>
</dbReference>
<keyword evidence="5 6" id="KW-0326">Glycosidase</keyword>